<reference evidence="1 2" key="1">
    <citation type="journal article" date="2019" name="Nat. Microbiol.">
        <title>Mediterranean grassland soil C-N compound turnover is dependent on rainfall and depth, and is mediated by genomically divergent microorganisms.</title>
        <authorList>
            <person name="Diamond S."/>
            <person name="Andeer P.F."/>
            <person name="Li Z."/>
            <person name="Crits-Christoph A."/>
            <person name="Burstein D."/>
            <person name="Anantharaman K."/>
            <person name="Lane K.R."/>
            <person name="Thomas B.C."/>
            <person name="Pan C."/>
            <person name="Northen T.R."/>
            <person name="Banfield J.F."/>
        </authorList>
    </citation>
    <scope>NUCLEOTIDE SEQUENCE [LARGE SCALE GENOMIC DNA]</scope>
    <source>
        <strain evidence="1">WS_5</strain>
    </source>
</reference>
<evidence type="ECO:0000313" key="1">
    <source>
        <dbReference type="EMBL" id="TMQ54797.1"/>
    </source>
</evidence>
<evidence type="ECO:0000313" key="2">
    <source>
        <dbReference type="Proteomes" id="UP000320913"/>
    </source>
</evidence>
<organism evidence="1 2">
    <name type="scientific">Eiseniibacteriota bacterium</name>
    <dbReference type="NCBI Taxonomy" id="2212470"/>
    <lineage>
        <taxon>Bacteria</taxon>
        <taxon>Candidatus Eiseniibacteriota</taxon>
    </lineage>
</organism>
<gene>
    <name evidence="1" type="ORF">E6K75_10110</name>
</gene>
<dbReference type="AlphaFoldDB" id="A0A538STT7"/>
<sequence>MAARARCSDTSTLAPRIAGPLGILPLALLALFAATCSAQSDYEPDRRSSPVNSIQSGATSLQFLTFGGGYQTPFRTNGFFVKTHLSDRVALRIGTAFSISQSHGDSLPSPVPSIRNDDSYSVSISTEFEEYVDATGPVTVFIGLGPYWSRSHYTSESVRYRLIASGYSIDSYREENKSWELGGSAAVGFEWFFRRKLSVLGRVGASLGFGKEHTSYKAQYGDISYPYTDSLEVDTNTASASSSSAALGLGLYF</sequence>
<name>A0A538STT7_UNCEI</name>
<comment type="caution">
    <text evidence="1">The sequence shown here is derived from an EMBL/GenBank/DDBJ whole genome shotgun (WGS) entry which is preliminary data.</text>
</comment>
<proteinExistence type="predicted"/>
<dbReference type="Proteomes" id="UP000320913">
    <property type="component" value="Unassembled WGS sequence"/>
</dbReference>
<evidence type="ECO:0008006" key="3">
    <source>
        <dbReference type="Google" id="ProtNLM"/>
    </source>
</evidence>
<protein>
    <recommendedName>
        <fullName evidence="3">Outer membrane protein beta-barrel domain-containing protein</fullName>
    </recommendedName>
</protein>
<accession>A0A538STT7</accession>
<dbReference type="EMBL" id="VBOV01000290">
    <property type="protein sequence ID" value="TMQ54797.1"/>
    <property type="molecule type" value="Genomic_DNA"/>
</dbReference>